<proteinExistence type="predicted"/>
<dbReference type="AlphaFoldDB" id="A0A2N4UKC1"/>
<reference evidence="4 5" key="1">
    <citation type="submission" date="2017-10" db="EMBL/GenBank/DDBJ databases">
        <title>Two draft genome sequences of Pusillimonas sp. strains isolated from a nitrate- and radionuclide-contaminated groundwater in Russia.</title>
        <authorList>
            <person name="Grouzdev D.S."/>
            <person name="Tourova T.P."/>
            <person name="Goeva M.A."/>
            <person name="Babich T.L."/>
            <person name="Sokolova D.S."/>
            <person name="Abdullin R."/>
            <person name="Poltaraus A.B."/>
            <person name="Toshchakov S.V."/>
            <person name="Nazina T.N."/>
        </authorList>
    </citation>
    <scope>NUCLEOTIDE SEQUENCE [LARGE SCALE GENOMIC DNA]</scope>
    <source>
        <strain evidence="4 5">JR1/69-2-13</strain>
    </source>
</reference>
<feature type="transmembrane region" description="Helical" evidence="1">
    <location>
        <begin position="297"/>
        <end position="318"/>
    </location>
</feature>
<keyword evidence="1" id="KW-0812">Transmembrane</keyword>
<feature type="transmembrane region" description="Helical" evidence="1">
    <location>
        <begin position="206"/>
        <end position="225"/>
    </location>
</feature>
<evidence type="ECO:0000313" key="5">
    <source>
        <dbReference type="Proteomes" id="UP000234328"/>
    </source>
</evidence>
<dbReference type="InterPro" id="IPR038731">
    <property type="entry name" value="RgtA/B/C-like"/>
</dbReference>
<gene>
    <name evidence="4" type="ORF">CR155_00015</name>
</gene>
<feature type="transmembrane region" description="Helical" evidence="1">
    <location>
        <begin position="401"/>
        <end position="420"/>
    </location>
</feature>
<keyword evidence="5" id="KW-1185">Reference proteome</keyword>
<feature type="domain" description="Glycosyltransferase RgtA/B/C/D-like" evidence="2">
    <location>
        <begin position="83"/>
        <end position="191"/>
    </location>
</feature>
<evidence type="ECO:0000259" key="3">
    <source>
        <dbReference type="Pfam" id="PF22895"/>
    </source>
</evidence>
<feature type="transmembrane region" description="Helical" evidence="1">
    <location>
        <begin position="262"/>
        <end position="285"/>
    </location>
</feature>
<feature type="transmembrane region" description="Helical" evidence="1">
    <location>
        <begin position="338"/>
        <end position="357"/>
    </location>
</feature>
<evidence type="ECO:0000259" key="2">
    <source>
        <dbReference type="Pfam" id="PF13231"/>
    </source>
</evidence>
<sequence>MTNDTSINRYVGTALFALTCAVFLLLVLRNTGLHPTVFADEYFYSKFSRLLPLSDSAIPNYLYLELYRFTNYCGGGFLECAKILNALFFVAAAPFIYLTAKTVTNNITALVVAFLAVTSPLNSYTAYFMPESLYFLGFWIFTWCLLRTNIANKGVSWNWACIGTVYGFTALIKPHSLFFAPAILVYILYLGYKDKECSIADSAKTILIFSAAAATVKILIGYALAGASGITLFGSFYGSVAQSTTLDADRYFELTWLTVKSLWGHLLALTILYGIPLTVATTLFVRQFSSKTSSNSLDRLSILSILLIFNLILVVALFTAWVANSSSYESPYRLHMRYYNFALPLLYIIAAGAISINHTCKQSYLRYLAGGIIFVLSGYALYTGMTPYAPTAVDSPELRGIHANTTVFLIYGGVSLLAWLLWPRRGQDSVKIYLYVALPFFVIVSAVNITQDQRYRLIPDADDKAGLFTKQYLPAEDLSKVVVVGSEPVGLFRAAFHLDNPKASIEVIPRDSAYDISKLPNDKEWALIIGNHPLPKNTFHQISMYGFTLARAKGTNTIDFRKFSWPGVISKTLGLAHAEPWGTWSLGRIVTLEFATPLPEKFDVRLIARAYGPNVNKDFVASVGESVSRFSLNSTEQQEKVLSFTNPKRSKTLRIFVPVPTSPKSLGTGPDDRQLGIGLVEISVQSK</sequence>
<dbReference type="Pfam" id="PF22895">
    <property type="entry name" value="DUF7024"/>
    <property type="match status" value="1"/>
</dbReference>
<dbReference type="Proteomes" id="UP000234328">
    <property type="component" value="Unassembled WGS sequence"/>
</dbReference>
<feature type="transmembrane region" description="Helical" evidence="1">
    <location>
        <begin position="155"/>
        <end position="172"/>
    </location>
</feature>
<name>A0A2N4UKC1_9BURK</name>
<feature type="transmembrane region" description="Helical" evidence="1">
    <location>
        <begin position="83"/>
        <end position="100"/>
    </location>
</feature>
<dbReference type="RefSeq" id="WP_102067965.1">
    <property type="nucleotide sequence ID" value="NZ_PDNV01000001.1"/>
</dbReference>
<feature type="transmembrane region" description="Helical" evidence="1">
    <location>
        <begin position="432"/>
        <end position="449"/>
    </location>
</feature>
<accession>A0A2N4UKC1</accession>
<evidence type="ECO:0000313" key="4">
    <source>
        <dbReference type="EMBL" id="PLC55484.1"/>
    </source>
</evidence>
<keyword evidence="1" id="KW-1133">Transmembrane helix</keyword>
<organism evidence="4 5">
    <name type="scientific">Pollutimonas nitritireducens</name>
    <dbReference type="NCBI Taxonomy" id="2045209"/>
    <lineage>
        <taxon>Bacteria</taxon>
        <taxon>Pseudomonadati</taxon>
        <taxon>Pseudomonadota</taxon>
        <taxon>Betaproteobacteria</taxon>
        <taxon>Burkholderiales</taxon>
        <taxon>Alcaligenaceae</taxon>
        <taxon>Pollutimonas</taxon>
    </lineage>
</organism>
<feature type="transmembrane region" description="Helical" evidence="1">
    <location>
        <begin position="364"/>
        <end position="381"/>
    </location>
</feature>
<dbReference type="EMBL" id="PDNV01000001">
    <property type="protein sequence ID" value="PLC55484.1"/>
    <property type="molecule type" value="Genomic_DNA"/>
</dbReference>
<dbReference type="Pfam" id="PF13231">
    <property type="entry name" value="PMT_2"/>
    <property type="match status" value="1"/>
</dbReference>
<dbReference type="InterPro" id="IPR054288">
    <property type="entry name" value="DUF7024"/>
</dbReference>
<protein>
    <recommendedName>
        <fullName evidence="6">Glycosyltransferase RgtA/B/C/D-like domain-containing protein</fullName>
    </recommendedName>
</protein>
<evidence type="ECO:0008006" key="6">
    <source>
        <dbReference type="Google" id="ProtNLM"/>
    </source>
</evidence>
<keyword evidence="1" id="KW-0472">Membrane</keyword>
<comment type="caution">
    <text evidence="4">The sequence shown here is derived from an EMBL/GenBank/DDBJ whole genome shotgun (WGS) entry which is preliminary data.</text>
</comment>
<evidence type="ECO:0000256" key="1">
    <source>
        <dbReference type="SAM" id="Phobius"/>
    </source>
</evidence>
<feature type="transmembrane region" description="Helical" evidence="1">
    <location>
        <begin position="107"/>
        <end position="127"/>
    </location>
</feature>
<dbReference type="OrthoDB" id="9767863at2"/>
<feature type="transmembrane region" description="Helical" evidence="1">
    <location>
        <begin position="178"/>
        <end position="194"/>
    </location>
</feature>
<feature type="domain" description="DUF7024" evidence="3">
    <location>
        <begin position="556"/>
        <end position="685"/>
    </location>
</feature>
<feature type="transmembrane region" description="Helical" evidence="1">
    <location>
        <begin position="133"/>
        <end position="150"/>
    </location>
</feature>